<feature type="domain" description="Enoyl reductase (ER)" evidence="3">
    <location>
        <begin position="59"/>
        <end position="379"/>
    </location>
</feature>
<feature type="region of interest" description="Disordered" evidence="2">
    <location>
        <begin position="1"/>
        <end position="42"/>
    </location>
</feature>
<proteinExistence type="predicted"/>
<dbReference type="AlphaFoldDB" id="A0A9P0F530"/>
<dbReference type="SUPFAM" id="SSF50129">
    <property type="entry name" value="GroES-like"/>
    <property type="match status" value="1"/>
</dbReference>
<dbReference type="Pfam" id="PF13602">
    <property type="entry name" value="ADH_zinc_N_2"/>
    <property type="match status" value="1"/>
</dbReference>
<gene>
    <name evidence="4" type="ORF">BEMITA_LOCUS11031</name>
</gene>
<dbReference type="InterPro" id="IPR052100">
    <property type="entry name" value="SV-ATPase_mito-regulator"/>
</dbReference>
<dbReference type="Proteomes" id="UP001152759">
    <property type="component" value="Chromosome 6"/>
</dbReference>
<organism evidence="4 5">
    <name type="scientific">Bemisia tabaci</name>
    <name type="common">Sweetpotato whitefly</name>
    <name type="synonym">Aleurodes tabaci</name>
    <dbReference type="NCBI Taxonomy" id="7038"/>
    <lineage>
        <taxon>Eukaryota</taxon>
        <taxon>Metazoa</taxon>
        <taxon>Ecdysozoa</taxon>
        <taxon>Arthropoda</taxon>
        <taxon>Hexapoda</taxon>
        <taxon>Insecta</taxon>
        <taxon>Pterygota</taxon>
        <taxon>Neoptera</taxon>
        <taxon>Paraneoptera</taxon>
        <taxon>Hemiptera</taxon>
        <taxon>Sternorrhyncha</taxon>
        <taxon>Aleyrodoidea</taxon>
        <taxon>Aleyrodidae</taxon>
        <taxon>Aleyrodinae</taxon>
        <taxon>Bemisia</taxon>
    </lineage>
</organism>
<evidence type="ECO:0000259" key="3">
    <source>
        <dbReference type="SMART" id="SM00829"/>
    </source>
</evidence>
<feature type="compositionally biased region" description="Pro residues" evidence="2">
    <location>
        <begin position="22"/>
        <end position="35"/>
    </location>
</feature>
<evidence type="ECO:0000256" key="1">
    <source>
        <dbReference type="ARBA" id="ARBA00023002"/>
    </source>
</evidence>
<keyword evidence="5" id="KW-1185">Reference proteome</keyword>
<dbReference type="PANTHER" id="PTHR44054:SF2">
    <property type="entry name" value="SYNAPTIC VESICLE MEMBRANE PROTEIN VAT-1 HOMOLOG-LIKE"/>
    <property type="match status" value="1"/>
</dbReference>
<dbReference type="GO" id="GO:0016491">
    <property type="term" value="F:oxidoreductase activity"/>
    <property type="evidence" value="ECO:0007669"/>
    <property type="project" value="UniProtKB-KW"/>
</dbReference>
<keyword evidence="1" id="KW-0560">Oxidoreductase</keyword>
<evidence type="ECO:0000313" key="5">
    <source>
        <dbReference type="Proteomes" id="UP001152759"/>
    </source>
</evidence>
<dbReference type="SUPFAM" id="SSF51735">
    <property type="entry name" value="NAD(P)-binding Rossmann-fold domains"/>
    <property type="match status" value="1"/>
</dbReference>
<dbReference type="InterPro" id="IPR036291">
    <property type="entry name" value="NAD(P)-bd_dom_sf"/>
</dbReference>
<accession>A0A9P0F530</accession>
<dbReference type="PANTHER" id="PTHR44054">
    <property type="entry name" value="SYNAPTIC VESICLE MEMBRANE PROTEIN VAT-1 HOMOLOG-LIKE"/>
    <property type="match status" value="1"/>
</dbReference>
<feature type="compositionally biased region" description="Basic and acidic residues" evidence="2">
    <location>
        <begin position="480"/>
        <end position="490"/>
    </location>
</feature>
<dbReference type="InterPro" id="IPR011032">
    <property type="entry name" value="GroES-like_sf"/>
</dbReference>
<dbReference type="InterPro" id="IPR020843">
    <property type="entry name" value="ER"/>
</dbReference>
<dbReference type="Gene3D" id="3.90.180.10">
    <property type="entry name" value="Medium-chain alcohol dehydrogenases, catalytic domain"/>
    <property type="match status" value="1"/>
</dbReference>
<feature type="compositionally biased region" description="Basic and acidic residues" evidence="2">
    <location>
        <begin position="396"/>
        <end position="436"/>
    </location>
</feature>
<protein>
    <recommendedName>
        <fullName evidence="3">Enoyl reductase (ER) domain-containing protein</fullName>
    </recommendedName>
</protein>
<feature type="region of interest" description="Disordered" evidence="2">
    <location>
        <begin position="378"/>
        <end position="490"/>
    </location>
</feature>
<evidence type="ECO:0000313" key="4">
    <source>
        <dbReference type="EMBL" id="CAH0392518.1"/>
    </source>
</evidence>
<dbReference type="EMBL" id="OU963867">
    <property type="protein sequence ID" value="CAH0392518.1"/>
    <property type="molecule type" value="Genomic_DNA"/>
</dbReference>
<reference evidence="4" key="1">
    <citation type="submission" date="2021-12" db="EMBL/GenBank/DDBJ databases">
        <authorList>
            <person name="King R."/>
        </authorList>
    </citation>
    <scope>NUCLEOTIDE SEQUENCE</scope>
</reference>
<sequence length="490" mass="53637">MERAERKAFDLCLPSPNFLGAPDPPVPPAEPPPPLGRGTSAANPETDMRCAFCVSASEGFTSSTRRVARRRVSPRTCFVDAPRHDTGFTPVVGGSVTPVCRFHSDVIALRSRSPIVGDRVVALPELGAWAELVAVPAKYAFPIPAKVSFADAVAITLNYTVAYILLFELAGLTPGKNLLVHSVAGGVGQAIAQLSKTVKDVHVFGVASKDKHEAIQSSVNTLIERGADYSAEVKKISEGGVDFVLDCLCGEDVSKGYNLLKPLGKYILYGSANSVTGETKSLFTAARSVSCICRTWWQVEKFTPTKLFEDNKSVSGFNLRHLLHQQNGSAYIAGIVEKVFALFKDGKIKPIVDSTWALEDVPEAMQKLHDRKNVGKVILDPSLEPKPKPATPAKSKGKDKEEKKKEDKEKNKDKDKDKDKEKEKEKEKEKDKDADKNGSSNPPAEDIDVDVPADPTPQKNQKRMQVERNKPFTVLVNHNMRPEAFKIKNP</sequence>
<name>A0A9P0F530_BEMTA</name>
<dbReference type="SMART" id="SM00829">
    <property type="entry name" value="PKS_ER"/>
    <property type="match status" value="1"/>
</dbReference>
<evidence type="ECO:0000256" key="2">
    <source>
        <dbReference type="SAM" id="MobiDB-lite"/>
    </source>
</evidence>